<accession>A0A9W4U880</accession>
<protein>
    <submittedName>
        <fullName evidence="2">Uncharacterized protein</fullName>
    </submittedName>
</protein>
<name>A0A9W4U880_9PLEO</name>
<dbReference type="EMBL" id="CAOQHR010000002">
    <property type="protein sequence ID" value="CAI6322973.1"/>
    <property type="molecule type" value="Genomic_DNA"/>
</dbReference>
<dbReference type="Proteomes" id="UP001152607">
    <property type="component" value="Unassembled WGS sequence"/>
</dbReference>
<dbReference type="OrthoDB" id="10669776at2759"/>
<organism evidence="2 3">
    <name type="scientific">Periconia digitata</name>
    <dbReference type="NCBI Taxonomy" id="1303443"/>
    <lineage>
        <taxon>Eukaryota</taxon>
        <taxon>Fungi</taxon>
        <taxon>Dikarya</taxon>
        <taxon>Ascomycota</taxon>
        <taxon>Pezizomycotina</taxon>
        <taxon>Dothideomycetes</taxon>
        <taxon>Pleosporomycetidae</taxon>
        <taxon>Pleosporales</taxon>
        <taxon>Massarineae</taxon>
        <taxon>Periconiaceae</taxon>
        <taxon>Periconia</taxon>
    </lineage>
</organism>
<reference evidence="2" key="1">
    <citation type="submission" date="2023-01" db="EMBL/GenBank/DDBJ databases">
        <authorList>
            <person name="Van Ghelder C."/>
            <person name="Rancurel C."/>
        </authorList>
    </citation>
    <scope>NUCLEOTIDE SEQUENCE</scope>
    <source>
        <strain evidence="2">CNCM I-4278</strain>
    </source>
</reference>
<feature type="region of interest" description="Disordered" evidence="1">
    <location>
        <begin position="211"/>
        <end position="233"/>
    </location>
</feature>
<evidence type="ECO:0000313" key="2">
    <source>
        <dbReference type="EMBL" id="CAI6322973.1"/>
    </source>
</evidence>
<sequence length="244" mass="27867">MPPEQLLPEDLRMNTQWWLTEDTNEDFSYAPDHPWHLEIWAIEIPPAIRSLIDAEDKPHLKDAEWGLTMNPAIARACIKAPEWAVHRLKLSAEPRDMDVARSIAFNQIRKHYTTYSVENNQVFASAGESSAPTIFGDWVEIHFMLCTENLLRSTIYDDRVRSHLQRMSPIAANVVTAFQTGEPYTGDWSNENERLIFQAQSWMFKRKQQHGAPIQSSSQVEPDIQAASSSADGQHLRNIGSLLN</sequence>
<keyword evidence="3" id="KW-1185">Reference proteome</keyword>
<comment type="caution">
    <text evidence="2">The sequence shown here is derived from an EMBL/GenBank/DDBJ whole genome shotgun (WGS) entry which is preliminary data.</text>
</comment>
<feature type="compositionally biased region" description="Polar residues" evidence="1">
    <location>
        <begin position="214"/>
        <end position="232"/>
    </location>
</feature>
<gene>
    <name evidence="2" type="ORF">PDIGIT_LOCUS3672</name>
</gene>
<proteinExistence type="predicted"/>
<dbReference type="AlphaFoldDB" id="A0A9W4U880"/>
<evidence type="ECO:0000256" key="1">
    <source>
        <dbReference type="SAM" id="MobiDB-lite"/>
    </source>
</evidence>
<evidence type="ECO:0000313" key="3">
    <source>
        <dbReference type="Proteomes" id="UP001152607"/>
    </source>
</evidence>